<feature type="compositionally biased region" description="Polar residues" evidence="1">
    <location>
        <begin position="253"/>
        <end position="268"/>
    </location>
</feature>
<evidence type="ECO:0000256" key="1">
    <source>
        <dbReference type="SAM" id="MobiDB-lite"/>
    </source>
</evidence>
<accession>A0A814DG33</accession>
<organism evidence="2 3">
    <name type="scientific">Rotaria sordida</name>
    <dbReference type="NCBI Taxonomy" id="392033"/>
    <lineage>
        <taxon>Eukaryota</taxon>
        <taxon>Metazoa</taxon>
        <taxon>Spiralia</taxon>
        <taxon>Gnathifera</taxon>
        <taxon>Rotifera</taxon>
        <taxon>Eurotatoria</taxon>
        <taxon>Bdelloidea</taxon>
        <taxon>Philodinida</taxon>
        <taxon>Philodinidae</taxon>
        <taxon>Rotaria</taxon>
    </lineage>
</organism>
<feature type="region of interest" description="Disordered" evidence="1">
    <location>
        <begin position="250"/>
        <end position="277"/>
    </location>
</feature>
<evidence type="ECO:0000313" key="2">
    <source>
        <dbReference type="EMBL" id="CAF0957871.1"/>
    </source>
</evidence>
<dbReference type="AlphaFoldDB" id="A0A814DG33"/>
<proteinExistence type="predicted"/>
<name>A0A814DG33_9BILA</name>
<comment type="caution">
    <text evidence="2">The sequence shown here is derived from an EMBL/GenBank/DDBJ whole genome shotgun (WGS) entry which is preliminary data.</text>
</comment>
<reference evidence="2" key="1">
    <citation type="submission" date="2021-02" db="EMBL/GenBank/DDBJ databases">
        <authorList>
            <person name="Nowell W R."/>
        </authorList>
    </citation>
    <scope>NUCLEOTIDE SEQUENCE</scope>
</reference>
<gene>
    <name evidence="2" type="ORF">JXQ802_LOCUS12034</name>
</gene>
<evidence type="ECO:0000313" key="3">
    <source>
        <dbReference type="Proteomes" id="UP000663870"/>
    </source>
</evidence>
<dbReference type="EMBL" id="CAJNOL010000244">
    <property type="protein sequence ID" value="CAF0957871.1"/>
    <property type="molecule type" value="Genomic_DNA"/>
</dbReference>
<sequence length="277" mass="32296">MTSNQSGFFHQSLINGTSRENHHLHHSNTNPKLKRIRTSFLNLLHLHRSANNIENKNIHQEQEKSLPRRPSIIKSSDIARSPEKKTVAFATAFDDLDNEYDEDPLHSYLENDTDDETTSEQDIINIIPNKETDDETMTDPNKNIEPYPFRSEIQLPSSSIDLTTTHRHLRKQIFDRFIHPHHTKKLHPITTVRYISPNNRSISTPEIMISSSLPATSTKLKTNDRRRSLKTVRTWFKSLSLRPFLPRIRKSLHNNNPSKPQIPRQSTGLRRFSELEY</sequence>
<keyword evidence="3" id="KW-1185">Reference proteome</keyword>
<protein>
    <submittedName>
        <fullName evidence="2">Uncharacterized protein</fullName>
    </submittedName>
</protein>
<dbReference type="Proteomes" id="UP000663870">
    <property type="component" value="Unassembled WGS sequence"/>
</dbReference>